<evidence type="ECO:0000256" key="2">
    <source>
        <dbReference type="ARBA" id="ARBA00022723"/>
    </source>
</evidence>
<dbReference type="RefSeq" id="WP_007980142.1">
    <property type="nucleotide sequence ID" value="NZ_AEMG01000009.1"/>
</dbReference>
<dbReference type="Gene3D" id="3.40.630.10">
    <property type="entry name" value="Zn peptidases"/>
    <property type="match status" value="1"/>
</dbReference>
<evidence type="ECO:0000256" key="4">
    <source>
        <dbReference type="ARBA" id="ARBA00022833"/>
    </source>
</evidence>
<dbReference type="Pfam" id="PF24827">
    <property type="entry name" value="AstE_AspA_cat"/>
    <property type="match status" value="1"/>
</dbReference>
<keyword evidence="3" id="KW-0378">Hydrolase</keyword>
<sequence>MKSGSVLAAATAASGIGAAAMEERSSYRIRRGTEDETEVHITNSGEPGPTAVVVGGIHGNEEAGYRAADAITSWSIDKGKLIVIPRANPVAIERGTYSNDDGNLNWQFPSGHEPTSALARTLWETIDYHDPKTVLTLHSSKGIYREAEGPDGDGQAVYPTLAEGADRDATKTATYMNRYHLSDSLPEYYEFKMGEVLDGSKPVLMHKVSADMGIPGYLLDTTRYGTDLHTRVNWTLNMVRHLLRRNGIDRTYE</sequence>
<accession>E7QUF5</accession>
<dbReference type="STRING" id="797209.GCA_000376445_02360"/>
<dbReference type="SUPFAM" id="SSF53187">
    <property type="entry name" value="Zn-dependent exopeptidases"/>
    <property type="match status" value="1"/>
</dbReference>
<evidence type="ECO:0000313" key="7">
    <source>
        <dbReference type="Proteomes" id="UP000003751"/>
    </source>
</evidence>
<gene>
    <name evidence="6" type="ORF">ZOD2009_12175</name>
</gene>
<evidence type="ECO:0000256" key="3">
    <source>
        <dbReference type="ARBA" id="ARBA00022801"/>
    </source>
</evidence>
<dbReference type="InterPro" id="IPR055438">
    <property type="entry name" value="AstE_AspA_cat"/>
</dbReference>
<organism evidence="6 7">
    <name type="scientific">Haladaptatus paucihalophilus DX253</name>
    <dbReference type="NCBI Taxonomy" id="797209"/>
    <lineage>
        <taxon>Archaea</taxon>
        <taxon>Methanobacteriati</taxon>
        <taxon>Methanobacteriota</taxon>
        <taxon>Stenosarchaea group</taxon>
        <taxon>Halobacteria</taxon>
        <taxon>Halobacteriales</taxon>
        <taxon>Haladaptataceae</taxon>
        <taxon>Haladaptatus</taxon>
    </lineage>
</organism>
<dbReference type="GO" id="GO:0016788">
    <property type="term" value="F:hydrolase activity, acting on ester bonds"/>
    <property type="evidence" value="ECO:0007669"/>
    <property type="project" value="InterPro"/>
</dbReference>
<dbReference type="Proteomes" id="UP000003751">
    <property type="component" value="Unassembled WGS sequence"/>
</dbReference>
<dbReference type="GO" id="GO:0046872">
    <property type="term" value="F:metal ion binding"/>
    <property type="evidence" value="ECO:0007669"/>
    <property type="project" value="UniProtKB-KW"/>
</dbReference>
<dbReference type="AlphaFoldDB" id="E7QUF5"/>
<evidence type="ECO:0000313" key="6">
    <source>
        <dbReference type="EMBL" id="EFW92234.1"/>
    </source>
</evidence>
<name>E7QUF5_HALPU</name>
<reference evidence="6 7" key="1">
    <citation type="journal article" date="2014" name="ISME J.">
        <title>Trehalose/2-sulfotrehalose biosynthesis and glycine-betaine uptake are widely spread mechanisms for osmoadaptation in the Halobacteriales.</title>
        <authorList>
            <person name="Youssef N.H."/>
            <person name="Savage-Ashlock K.N."/>
            <person name="McCully A.L."/>
            <person name="Luedtke B."/>
            <person name="Shaw E.I."/>
            <person name="Hoff W.D."/>
            <person name="Elshahed M.S."/>
        </authorList>
    </citation>
    <scope>NUCLEOTIDE SEQUENCE [LARGE SCALE GENOMIC DNA]</scope>
    <source>
        <strain evidence="6 7">DX253</strain>
    </source>
</reference>
<keyword evidence="4" id="KW-0862">Zinc</keyword>
<dbReference type="EMBL" id="AEMG01000009">
    <property type="protein sequence ID" value="EFW92234.1"/>
    <property type="molecule type" value="Genomic_DNA"/>
</dbReference>
<protein>
    <submittedName>
        <fullName evidence="6">Deacylase-like protein</fullName>
    </submittedName>
</protein>
<proteinExistence type="predicted"/>
<dbReference type="PATRIC" id="fig|797209.4.peg.2397"/>
<evidence type="ECO:0000259" key="5">
    <source>
        <dbReference type="Pfam" id="PF24827"/>
    </source>
</evidence>
<evidence type="ECO:0000256" key="1">
    <source>
        <dbReference type="ARBA" id="ARBA00001947"/>
    </source>
</evidence>
<feature type="domain" description="Succinylglutamate desuccinylase/Aspartoacylase catalytic" evidence="5">
    <location>
        <begin position="47"/>
        <end position="114"/>
    </location>
</feature>
<comment type="caution">
    <text evidence="6">The sequence shown here is derived from an EMBL/GenBank/DDBJ whole genome shotgun (WGS) entry which is preliminary data.</text>
</comment>
<dbReference type="OrthoDB" id="170089at2157"/>
<dbReference type="eggNOG" id="arCOG02890">
    <property type="taxonomic scope" value="Archaea"/>
</dbReference>
<keyword evidence="2" id="KW-0479">Metal-binding</keyword>
<comment type="cofactor">
    <cofactor evidence="1">
        <name>Zn(2+)</name>
        <dbReference type="ChEBI" id="CHEBI:29105"/>
    </cofactor>
</comment>